<evidence type="ECO:0000313" key="2">
    <source>
        <dbReference type="Proteomes" id="UP000186104"/>
    </source>
</evidence>
<protein>
    <recommendedName>
        <fullName evidence="3">DUF4261 domain-containing protein</fullName>
    </recommendedName>
</protein>
<dbReference type="EMBL" id="CP015961">
    <property type="protein sequence ID" value="ANI94082.1"/>
    <property type="molecule type" value="Genomic_DNA"/>
</dbReference>
<gene>
    <name evidence="1" type="ORF">BJL86_3323</name>
</gene>
<sequence>MLVFDVPHRHHPCLQGKNIAGPHDSTAPIDGGTVALQRPPVGTVVPMTSPYDAEGTDSNGMPDWRRNAQAEVLLSGPAPTAAAIIATLQQVLGDIATISAGEQIDSSGEPFVNVDYRGVALVVRSRAEALSPQDVPEGEDFNGGISFPQSNPSFNGPLNASRGLVVWGGNAGQLLRTTARIHVAGAVYAPDEQSGKPVGAELPLDALREELAVATITSALTVLDAGGAESLGVWVPLAGLCVPADVYRDTVAHAPLPVPILVGLRVGVFTDNPDAPIDPENPPLTFAFTTGMARFGRADLEFPRSPQSPPRTMGTALDVLAFELGTSSSFLDGEVVDLRDGRTFDVRAGDSTITGWHVLQLTQLTGDE</sequence>
<dbReference type="AlphaFoldDB" id="A0A173LRN9"/>
<proteinExistence type="predicted"/>
<dbReference type="STRING" id="499555.BJL86_3323"/>
<dbReference type="KEGG" id="dtm:BJL86_3323"/>
<evidence type="ECO:0000313" key="1">
    <source>
        <dbReference type="EMBL" id="ANI94082.1"/>
    </source>
</evidence>
<name>A0A173LRN9_9ACTN</name>
<accession>A0A173LRN9</accession>
<keyword evidence="2" id="KW-1185">Reference proteome</keyword>
<dbReference type="Proteomes" id="UP000186104">
    <property type="component" value="Chromosome"/>
</dbReference>
<reference evidence="1 2" key="1">
    <citation type="submission" date="2016-06" db="EMBL/GenBank/DDBJ databases">
        <title>Complete genome sequence of a saline-alkali tolerant type strain Dietzia timorensis ID05-A0528T.</title>
        <authorList>
            <person name="Wu X."/>
        </authorList>
    </citation>
    <scope>NUCLEOTIDE SEQUENCE [LARGE SCALE GENOMIC DNA]</scope>
    <source>
        <strain evidence="1 2">ID05-A0528</strain>
    </source>
</reference>
<organism evidence="1 2">
    <name type="scientific">Dietzia timorensis</name>
    <dbReference type="NCBI Taxonomy" id="499555"/>
    <lineage>
        <taxon>Bacteria</taxon>
        <taxon>Bacillati</taxon>
        <taxon>Actinomycetota</taxon>
        <taxon>Actinomycetes</taxon>
        <taxon>Mycobacteriales</taxon>
        <taxon>Dietziaceae</taxon>
        <taxon>Dietzia</taxon>
    </lineage>
</organism>
<evidence type="ECO:0008006" key="3">
    <source>
        <dbReference type="Google" id="ProtNLM"/>
    </source>
</evidence>